<keyword evidence="3" id="KW-1185">Reference proteome</keyword>
<dbReference type="Gramene" id="Pp3c4_27740V3.1">
    <property type="protein sequence ID" value="Pp3c4_27740V3.1"/>
    <property type="gene ID" value="Pp3c4_27740"/>
</dbReference>
<dbReference type="AlphaFoldDB" id="A9ST46"/>
<dbReference type="GeneID" id="112281530"/>
<dbReference type="EnsemblPlants" id="Pp3c4_27740V3.1">
    <property type="protein sequence ID" value="Pp3c4_27740V3.1"/>
    <property type="gene ID" value="Pp3c4_27740"/>
</dbReference>
<evidence type="ECO:0000313" key="1">
    <source>
        <dbReference type="EMBL" id="PNR55936.1"/>
    </source>
</evidence>
<accession>A9ST46</accession>
<dbReference type="Proteomes" id="UP000006727">
    <property type="component" value="Chromosome 4"/>
</dbReference>
<dbReference type="OrthoDB" id="1928124at2759"/>
<proteinExistence type="predicted"/>
<sequence length="1030" mass="110944">MEETAEWSPLKWEQLRVVGKPLLSVAASGATPLLWAACRAQPCLVHIFCDTQLQEIWRFPADPVFLLIGSGSRLEGEGGRTECNARLVVITRDGCIWAVQLWKTSNSTRRLSKRQKTQNVGEIQRIKPALAKTTIARATSAAPPVQSQRQGPPGDAIAKSPFLTCWKEVAVETYTAAARANEVKNVSVVDTLLGTIPGATVAAFGPNGYVAIASQAGSPELLHFNRLAATSILGHSEGPDFRSCAPVFRGEPTCLLVVTSVRHSQTSGPREGQAVISQDLLESLLDPSAGISDCKSLLIQGGMDGKVYTFHLQEGKSAVPSPHVVFDFHQPLVAIIPVDYPPPTTRGRCSRISTTQECNEASGPNCLIVVGLLGQVAFLSSVKDQTTLEELDDFPFLARHTHTPVGDESKCRPSSTLMTLVSTEGIVSGPITSACLVDGARLCFNAGSTVFITDNLGSFMKGGGGMGDAVQDPRSSSSSISILPSQRVPASNIVNIGGPGLFTYKGSHPLVVLTRAGSLLSIKVFKQITSPVSAINPGADTHQNAPNACSGKSVEELLQSIADAESCRDVIQSHEQALVLAMNELALALPRARDIATDKKNLGFKSGIRNNILTSNEESAPANAGLSCTLTATPAPSNSLVGDQLSFGGIGSGSLRKPSRFAAKNMYHSFKTRLDITLINRTRNPLSQYWSLILELQSCLSTVNPTFQCSFTINNGHGLPVGSQWEHRIHVNLPGGPWGPVMATVYLCHIHDSHKALLQNFRSSDRGRNGHKLERVSNAACVVLLRQQVDLFSLLQTQQSTLGHTSWTPTLRGSGNLRTRMPSLAGTREIEMLDLADLEMLGSFSGDVAWSSRLDGITTSRTINSAVDWQKVFLSHVLQQPSAASERTRLRLVSQGGGTVSVLIDRRAAQESGSQSVVNIQTSCLQLGVLFREALLCQIMELESEALGGIRKDGILHRNKSRDFTGMLKEVQALAHRGREALNLWIKFQGLRAAAAEDLLMPLLDHTYGITGQLIQAYKTHREESSFTPP</sequence>
<evidence type="ECO:0000313" key="2">
    <source>
        <dbReference type="EnsemblPlants" id="Pp3c4_27740V3.1"/>
    </source>
</evidence>
<dbReference type="EnsemblPlants" id="Pp3c4_27740V3.3">
    <property type="protein sequence ID" value="Pp3c4_27740V3.3"/>
    <property type="gene ID" value="Pp3c4_27740"/>
</dbReference>
<organism evidence="1">
    <name type="scientific">Physcomitrium patens</name>
    <name type="common">Spreading-leaved earth moss</name>
    <name type="synonym">Physcomitrella patens</name>
    <dbReference type="NCBI Taxonomy" id="3218"/>
    <lineage>
        <taxon>Eukaryota</taxon>
        <taxon>Viridiplantae</taxon>
        <taxon>Streptophyta</taxon>
        <taxon>Embryophyta</taxon>
        <taxon>Bryophyta</taxon>
        <taxon>Bryophytina</taxon>
        <taxon>Bryopsida</taxon>
        <taxon>Funariidae</taxon>
        <taxon>Funariales</taxon>
        <taxon>Funariaceae</taxon>
        <taxon>Physcomitrium</taxon>
    </lineage>
</organism>
<evidence type="ECO:0000313" key="3">
    <source>
        <dbReference type="Proteomes" id="UP000006727"/>
    </source>
</evidence>
<protein>
    <submittedName>
        <fullName evidence="1 2">Uncharacterized protein</fullName>
    </submittedName>
</protein>
<dbReference type="RefSeq" id="XP_073389455.1">
    <property type="nucleotide sequence ID" value="XM_073533354.1"/>
</dbReference>
<reference evidence="1 3" key="1">
    <citation type="journal article" date="2008" name="Science">
        <title>The Physcomitrella genome reveals evolutionary insights into the conquest of land by plants.</title>
        <authorList>
            <person name="Rensing S."/>
            <person name="Lang D."/>
            <person name="Zimmer A."/>
            <person name="Terry A."/>
            <person name="Salamov A."/>
            <person name="Shapiro H."/>
            <person name="Nishiyama T."/>
            <person name="Perroud P.-F."/>
            <person name="Lindquist E."/>
            <person name="Kamisugi Y."/>
            <person name="Tanahashi T."/>
            <person name="Sakakibara K."/>
            <person name="Fujita T."/>
            <person name="Oishi K."/>
            <person name="Shin-I T."/>
            <person name="Kuroki Y."/>
            <person name="Toyoda A."/>
            <person name="Suzuki Y."/>
            <person name="Hashimoto A."/>
            <person name="Yamaguchi K."/>
            <person name="Sugano A."/>
            <person name="Kohara Y."/>
            <person name="Fujiyama A."/>
            <person name="Anterola A."/>
            <person name="Aoki S."/>
            <person name="Ashton N."/>
            <person name="Barbazuk W.B."/>
            <person name="Barker E."/>
            <person name="Bennetzen J."/>
            <person name="Bezanilla M."/>
            <person name="Blankenship R."/>
            <person name="Cho S.H."/>
            <person name="Dutcher S."/>
            <person name="Estelle M."/>
            <person name="Fawcett J.A."/>
            <person name="Gundlach H."/>
            <person name="Hanada K."/>
            <person name="Heyl A."/>
            <person name="Hicks K.A."/>
            <person name="Hugh J."/>
            <person name="Lohr M."/>
            <person name="Mayer K."/>
            <person name="Melkozernov A."/>
            <person name="Murata T."/>
            <person name="Nelson D."/>
            <person name="Pils B."/>
            <person name="Prigge M."/>
            <person name="Reiss B."/>
            <person name="Renner T."/>
            <person name="Rombauts S."/>
            <person name="Rushton P."/>
            <person name="Sanderfoot A."/>
            <person name="Schween G."/>
            <person name="Shiu S.-H."/>
            <person name="Stueber K."/>
            <person name="Theodoulou F.L."/>
            <person name="Tu H."/>
            <person name="Van de Peer Y."/>
            <person name="Verrier P.J."/>
            <person name="Waters E."/>
            <person name="Wood A."/>
            <person name="Yang L."/>
            <person name="Cove D."/>
            <person name="Cuming A."/>
            <person name="Hasebe M."/>
            <person name="Lucas S."/>
            <person name="Mishler D.B."/>
            <person name="Reski R."/>
            <person name="Grigoriev I."/>
            <person name="Quatrano R.S."/>
            <person name="Boore J.L."/>
        </authorList>
    </citation>
    <scope>NUCLEOTIDE SEQUENCE [LARGE SCALE GENOMIC DNA]</scope>
    <source>
        <strain evidence="2 3">cv. Gransden 2004</strain>
    </source>
</reference>
<reference evidence="2" key="3">
    <citation type="submission" date="2020-12" db="UniProtKB">
        <authorList>
            <consortium name="EnsemblPlants"/>
        </authorList>
    </citation>
    <scope>IDENTIFICATION</scope>
</reference>
<dbReference type="Gramene" id="Pp3c4_27740V3.3">
    <property type="protein sequence ID" value="Pp3c4_27740V3.3"/>
    <property type="gene ID" value="Pp3c4_27740"/>
</dbReference>
<dbReference type="Gramene" id="Pp3c4_27740V3.2">
    <property type="protein sequence ID" value="Pp3c4_27740V3.2"/>
    <property type="gene ID" value="Pp3c4_27740"/>
</dbReference>
<dbReference type="HOGENOM" id="CLU_294471_0_0_1"/>
<dbReference type="EnsemblPlants" id="Pp3c4_27740V3.2">
    <property type="protein sequence ID" value="Pp3c4_27740V3.2"/>
    <property type="gene ID" value="Pp3c4_27740"/>
</dbReference>
<dbReference type="PaxDb" id="3218-PP1S115_133V6.1"/>
<dbReference type="EMBL" id="ABEU02000004">
    <property type="protein sequence ID" value="PNR55936.1"/>
    <property type="molecule type" value="Genomic_DNA"/>
</dbReference>
<dbReference type="OMA" id="YLCHVHD"/>
<reference evidence="1 3" key="2">
    <citation type="journal article" date="2018" name="Plant J.">
        <title>The Physcomitrella patens chromosome-scale assembly reveals moss genome structure and evolution.</title>
        <authorList>
            <person name="Lang D."/>
            <person name="Ullrich K.K."/>
            <person name="Murat F."/>
            <person name="Fuchs J."/>
            <person name="Jenkins J."/>
            <person name="Haas F.B."/>
            <person name="Piednoel M."/>
            <person name="Gundlach H."/>
            <person name="Van Bel M."/>
            <person name="Meyberg R."/>
            <person name="Vives C."/>
            <person name="Morata J."/>
            <person name="Symeonidi A."/>
            <person name="Hiss M."/>
            <person name="Muchero W."/>
            <person name="Kamisugi Y."/>
            <person name="Saleh O."/>
            <person name="Blanc G."/>
            <person name="Decker E.L."/>
            <person name="van Gessel N."/>
            <person name="Grimwood J."/>
            <person name="Hayes R.D."/>
            <person name="Graham S.W."/>
            <person name="Gunter L.E."/>
            <person name="McDaniel S.F."/>
            <person name="Hoernstein S.N.W."/>
            <person name="Larsson A."/>
            <person name="Li F.W."/>
            <person name="Perroud P.F."/>
            <person name="Phillips J."/>
            <person name="Ranjan P."/>
            <person name="Rokshar D.S."/>
            <person name="Rothfels C.J."/>
            <person name="Schneider L."/>
            <person name="Shu S."/>
            <person name="Stevenson D.W."/>
            <person name="Thummler F."/>
            <person name="Tillich M."/>
            <person name="Villarreal Aguilar J.C."/>
            <person name="Widiez T."/>
            <person name="Wong G.K."/>
            <person name="Wymore A."/>
            <person name="Zhang Y."/>
            <person name="Zimmer A.D."/>
            <person name="Quatrano R.S."/>
            <person name="Mayer K.F.X."/>
            <person name="Goodstein D."/>
            <person name="Casacuberta J.M."/>
            <person name="Vandepoele K."/>
            <person name="Reski R."/>
            <person name="Cuming A.C."/>
            <person name="Tuskan G.A."/>
            <person name="Maumus F."/>
            <person name="Salse J."/>
            <person name="Schmutz J."/>
            <person name="Rensing S.A."/>
        </authorList>
    </citation>
    <scope>NUCLEOTIDE SEQUENCE [LARGE SCALE GENOMIC DNA]</scope>
    <source>
        <strain evidence="2 3">cv. Gransden 2004</strain>
    </source>
</reference>
<name>A9ST46_PHYPA</name>
<gene>
    <name evidence="2" type="primary">LOC112281530</name>
    <name evidence="1" type="ORF">PHYPA_006833</name>
</gene>